<keyword evidence="10" id="KW-1185">Reference proteome</keyword>
<feature type="domain" description="CCDC113/CCDC96 coiled-coil" evidence="8">
    <location>
        <begin position="2"/>
        <end position="130"/>
    </location>
</feature>
<dbReference type="PANTHER" id="PTHR15654">
    <property type="entry name" value="COILED-COIL DOMAIN-CONTAINING PROTEIN 113-RELATED"/>
    <property type="match status" value="1"/>
</dbReference>
<evidence type="ECO:0000256" key="1">
    <source>
        <dbReference type="ARBA" id="ARBA00004138"/>
    </source>
</evidence>
<comment type="similarity">
    <text evidence="5">Belongs to the CFAP263 family.</text>
</comment>
<feature type="coiled-coil region" evidence="7">
    <location>
        <begin position="97"/>
        <end position="124"/>
    </location>
</feature>
<dbReference type="STRING" id="1661398.A0A482VA57"/>
<proteinExistence type="inferred from homology"/>
<evidence type="ECO:0000256" key="7">
    <source>
        <dbReference type="SAM" id="Coils"/>
    </source>
</evidence>
<evidence type="ECO:0000313" key="9">
    <source>
        <dbReference type="EMBL" id="RZB40127.1"/>
    </source>
</evidence>
<dbReference type="GO" id="GO:0036064">
    <property type="term" value="C:ciliary basal body"/>
    <property type="evidence" value="ECO:0007669"/>
    <property type="project" value="TreeGrafter"/>
</dbReference>
<evidence type="ECO:0000256" key="6">
    <source>
        <dbReference type="ARBA" id="ARBA00044798"/>
    </source>
</evidence>
<comment type="caution">
    <text evidence="9">The sequence shown here is derived from an EMBL/GenBank/DDBJ whole genome shotgun (WGS) entry which is preliminary data.</text>
</comment>
<dbReference type="InterPro" id="IPR051885">
    <property type="entry name" value="CC_CF"/>
</dbReference>
<dbReference type="OrthoDB" id="10259713at2759"/>
<dbReference type="InterPro" id="IPR025254">
    <property type="entry name" value="CCDC113/CCDC96_CC"/>
</dbReference>
<dbReference type="PANTHER" id="PTHR15654:SF2">
    <property type="entry name" value="COILED-COIL DOMAIN-CONTAINING PROTEIN 113"/>
    <property type="match status" value="1"/>
</dbReference>
<evidence type="ECO:0000256" key="4">
    <source>
        <dbReference type="ARBA" id="ARBA00023273"/>
    </source>
</evidence>
<sequence>IRLRTSSLKVQYQKVCNQLTQKQLLGQNLQKVDFEQLHIENKHLRAKIEQRNLLLLELKKMNGKGNLLLSQHKKQLLKKLGDFKQIQEDIIFKEDKIVKFDQECDKVSRELDNTKNEYDKIKFETETYEVSQC</sequence>
<dbReference type="AlphaFoldDB" id="A0A482VA57"/>
<gene>
    <name evidence="9" type="ORF">BDFB_013472</name>
</gene>
<evidence type="ECO:0000256" key="5">
    <source>
        <dbReference type="ARBA" id="ARBA00044506"/>
    </source>
</evidence>
<organism evidence="9 10">
    <name type="scientific">Asbolus verrucosus</name>
    <name type="common">Desert ironclad beetle</name>
    <dbReference type="NCBI Taxonomy" id="1661398"/>
    <lineage>
        <taxon>Eukaryota</taxon>
        <taxon>Metazoa</taxon>
        <taxon>Ecdysozoa</taxon>
        <taxon>Arthropoda</taxon>
        <taxon>Hexapoda</taxon>
        <taxon>Insecta</taxon>
        <taxon>Pterygota</taxon>
        <taxon>Neoptera</taxon>
        <taxon>Endopterygota</taxon>
        <taxon>Coleoptera</taxon>
        <taxon>Polyphaga</taxon>
        <taxon>Cucujiformia</taxon>
        <taxon>Tenebrionidae</taxon>
        <taxon>Pimeliinae</taxon>
        <taxon>Asbolus</taxon>
    </lineage>
</organism>
<dbReference type="EMBL" id="QDEB01122065">
    <property type="protein sequence ID" value="RZB40127.1"/>
    <property type="molecule type" value="Genomic_DNA"/>
</dbReference>
<keyword evidence="3 7" id="KW-0175">Coiled coil</keyword>
<accession>A0A482VA57</accession>
<protein>
    <recommendedName>
        <fullName evidence="6">Cilia- and flagella-associated protein 263</fullName>
    </recommendedName>
</protein>
<dbReference type="GO" id="GO:0060271">
    <property type="term" value="P:cilium assembly"/>
    <property type="evidence" value="ECO:0007669"/>
    <property type="project" value="TreeGrafter"/>
</dbReference>
<dbReference type="Proteomes" id="UP000292052">
    <property type="component" value="Unassembled WGS sequence"/>
</dbReference>
<dbReference type="GO" id="GO:0005930">
    <property type="term" value="C:axoneme"/>
    <property type="evidence" value="ECO:0007669"/>
    <property type="project" value="TreeGrafter"/>
</dbReference>
<comment type="subcellular location">
    <subcellularLocation>
        <location evidence="1">Cell projection</location>
        <location evidence="1">Cilium</location>
    </subcellularLocation>
</comment>
<feature type="non-terminal residue" evidence="9">
    <location>
        <position position="1"/>
    </location>
</feature>
<evidence type="ECO:0000259" key="8">
    <source>
        <dbReference type="Pfam" id="PF13870"/>
    </source>
</evidence>
<evidence type="ECO:0000256" key="3">
    <source>
        <dbReference type="ARBA" id="ARBA00023054"/>
    </source>
</evidence>
<keyword evidence="2" id="KW-0970">Cilium biogenesis/degradation</keyword>
<name>A0A482VA57_ASBVE</name>
<evidence type="ECO:0000256" key="2">
    <source>
        <dbReference type="ARBA" id="ARBA00022794"/>
    </source>
</evidence>
<dbReference type="Pfam" id="PF13870">
    <property type="entry name" value="CCDC113_CCDC96_CC"/>
    <property type="match status" value="1"/>
</dbReference>
<evidence type="ECO:0000313" key="10">
    <source>
        <dbReference type="Proteomes" id="UP000292052"/>
    </source>
</evidence>
<keyword evidence="4" id="KW-0966">Cell projection</keyword>
<reference evidence="9 10" key="1">
    <citation type="submission" date="2017-03" db="EMBL/GenBank/DDBJ databases">
        <title>Genome of the blue death feigning beetle - Asbolus verrucosus.</title>
        <authorList>
            <person name="Rider S.D."/>
        </authorList>
    </citation>
    <scope>NUCLEOTIDE SEQUENCE [LARGE SCALE GENOMIC DNA]</scope>
    <source>
        <strain evidence="9">Butters</strain>
        <tissue evidence="9">Head and leg muscle</tissue>
    </source>
</reference>